<dbReference type="SUPFAM" id="SSF53474">
    <property type="entry name" value="alpha/beta-Hydrolases"/>
    <property type="match status" value="1"/>
</dbReference>
<dbReference type="InterPro" id="IPR029058">
    <property type="entry name" value="AB_hydrolase_fold"/>
</dbReference>
<proteinExistence type="predicted"/>
<dbReference type="Pfam" id="PF12146">
    <property type="entry name" value="Hydrolase_4"/>
    <property type="match status" value="1"/>
</dbReference>
<organism evidence="2">
    <name type="scientific">freshwater metagenome</name>
    <dbReference type="NCBI Taxonomy" id="449393"/>
    <lineage>
        <taxon>unclassified sequences</taxon>
        <taxon>metagenomes</taxon>
        <taxon>ecological metagenomes</taxon>
    </lineage>
</organism>
<accession>A0A6J6DF63</accession>
<dbReference type="InterPro" id="IPR000073">
    <property type="entry name" value="AB_hydrolase_1"/>
</dbReference>
<dbReference type="PANTHER" id="PTHR43798:SF33">
    <property type="entry name" value="HYDROLASE, PUTATIVE (AFU_ORTHOLOGUE AFUA_2G14860)-RELATED"/>
    <property type="match status" value="1"/>
</dbReference>
<evidence type="ECO:0000259" key="1">
    <source>
        <dbReference type="Pfam" id="PF12146"/>
    </source>
</evidence>
<sequence>MSDVDLGYSLIEPTGPVRGTAVLVAGYTSSYDTFNVLLEPLAENGYRVIGLSQRGQPHSTGPDTVDGYSLAQLGSDIHTFIDALSEKLGDLGHIHLLGHSFGGVVAHEAVAQNPRRFASVTLWNSGPRDFGEGGPAHDALVADGPRGLWVLDRQRMGLDPDIDLAGDMSVIERYYFDRLMTTKPAALLAGAAILRDQIDRTNELATLSREHGIPFLISHGAQDDAWPADWQRDMAIALGADYVVLANAGHSSHGDRPNMAADVLATFWSDATTSTS</sequence>
<reference evidence="2" key="1">
    <citation type="submission" date="2020-05" db="EMBL/GenBank/DDBJ databases">
        <authorList>
            <person name="Chiriac C."/>
            <person name="Salcher M."/>
            <person name="Ghai R."/>
            <person name="Kavagutti S V."/>
        </authorList>
    </citation>
    <scope>NUCLEOTIDE SEQUENCE</scope>
</reference>
<protein>
    <submittedName>
        <fullName evidence="2">Unannotated protein</fullName>
    </submittedName>
</protein>
<dbReference type="Gene3D" id="3.40.50.1820">
    <property type="entry name" value="alpha/beta hydrolase"/>
    <property type="match status" value="1"/>
</dbReference>
<gene>
    <name evidence="2" type="ORF">UFOPK1591_00751</name>
</gene>
<dbReference type="PRINTS" id="PR00111">
    <property type="entry name" value="ABHYDROLASE"/>
</dbReference>
<dbReference type="GO" id="GO:0016020">
    <property type="term" value="C:membrane"/>
    <property type="evidence" value="ECO:0007669"/>
    <property type="project" value="TreeGrafter"/>
</dbReference>
<evidence type="ECO:0000313" key="2">
    <source>
        <dbReference type="EMBL" id="CAB4561339.1"/>
    </source>
</evidence>
<name>A0A6J6DF63_9ZZZZ</name>
<dbReference type="EMBL" id="CAEZTD010000049">
    <property type="protein sequence ID" value="CAB4561339.1"/>
    <property type="molecule type" value="Genomic_DNA"/>
</dbReference>
<dbReference type="InterPro" id="IPR022742">
    <property type="entry name" value="Hydrolase_4"/>
</dbReference>
<dbReference type="PANTHER" id="PTHR43798">
    <property type="entry name" value="MONOACYLGLYCEROL LIPASE"/>
    <property type="match status" value="1"/>
</dbReference>
<feature type="domain" description="Serine aminopeptidase S33" evidence="1">
    <location>
        <begin position="16"/>
        <end position="255"/>
    </location>
</feature>
<dbReference type="AlphaFoldDB" id="A0A6J6DF63"/>
<dbReference type="InterPro" id="IPR050266">
    <property type="entry name" value="AB_hydrolase_sf"/>
</dbReference>